<sequence>MPKIRGAAGTTINTSVVITVCAFVLLMVAVFLQRELRRKRRTQYHPPLQLETTSGGVLEQIGRRKEDIRRYIDKLKEQLAVREDQLRYHNELEEIVTSRVETSRVDEEEWTNLMKAGRKLHGKKWNASNGDEPSLM</sequence>
<evidence type="ECO:0000256" key="1">
    <source>
        <dbReference type="SAM" id="Coils"/>
    </source>
</evidence>
<keyword evidence="4" id="KW-1185">Reference proteome</keyword>
<evidence type="ECO:0000313" key="3">
    <source>
        <dbReference type="EMBL" id="KAG7402118.1"/>
    </source>
</evidence>
<dbReference type="EMBL" id="JAGDFL010000003">
    <property type="protein sequence ID" value="KAG7402118.1"/>
    <property type="molecule type" value="Genomic_DNA"/>
</dbReference>
<dbReference type="OrthoDB" id="78983at2759"/>
<keyword evidence="2" id="KW-0472">Membrane</keyword>
<keyword evidence="1" id="KW-0175">Coiled coil</keyword>
<keyword evidence="2" id="KW-0812">Transmembrane</keyword>
<keyword evidence="2" id="KW-1133">Transmembrane helix</keyword>
<evidence type="ECO:0000256" key="2">
    <source>
        <dbReference type="SAM" id="Phobius"/>
    </source>
</evidence>
<accession>A0A8T1XCW4</accession>
<gene>
    <name evidence="3" type="ORF">PHYBOEH_005681</name>
</gene>
<comment type="caution">
    <text evidence="3">The sequence shown here is derived from an EMBL/GenBank/DDBJ whole genome shotgun (WGS) entry which is preliminary data.</text>
</comment>
<protein>
    <submittedName>
        <fullName evidence="3">Uncharacterized protein</fullName>
    </submittedName>
</protein>
<proteinExistence type="predicted"/>
<feature type="transmembrane region" description="Helical" evidence="2">
    <location>
        <begin position="12"/>
        <end position="32"/>
    </location>
</feature>
<evidence type="ECO:0000313" key="4">
    <source>
        <dbReference type="Proteomes" id="UP000693981"/>
    </source>
</evidence>
<feature type="coiled-coil region" evidence="1">
    <location>
        <begin position="58"/>
        <end position="85"/>
    </location>
</feature>
<dbReference type="AlphaFoldDB" id="A0A8T1XCW4"/>
<dbReference type="Proteomes" id="UP000693981">
    <property type="component" value="Unassembled WGS sequence"/>
</dbReference>
<organism evidence="3 4">
    <name type="scientific">Phytophthora boehmeriae</name>
    <dbReference type="NCBI Taxonomy" id="109152"/>
    <lineage>
        <taxon>Eukaryota</taxon>
        <taxon>Sar</taxon>
        <taxon>Stramenopiles</taxon>
        <taxon>Oomycota</taxon>
        <taxon>Peronosporomycetes</taxon>
        <taxon>Peronosporales</taxon>
        <taxon>Peronosporaceae</taxon>
        <taxon>Phytophthora</taxon>
    </lineage>
</organism>
<name>A0A8T1XCW4_9STRA</name>
<reference evidence="3" key="1">
    <citation type="submission" date="2021-02" db="EMBL/GenBank/DDBJ databases">
        <authorList>
            <person name="Palmer J.M."/>
        </authorList>
    </citation>
    <scope>NUCLEOTIDE SEQUENCE</scope>
    <source>
        <strain evidence="3">SCRP23</strain>
    </source>
</reference>